<protein>
    <submittedName>
        <fullName evidence="2">DUF928 domain-containing protein</fullName>
    </submittedName>
</protein>
<comment type="caution">
    <text evidence="2">The sequence shown here is derived from an EMBL/GenBank/DDBJ whole genome shotgun (WGS) entry which is preliminary data.</text>
</comment>
<gene>
    <name evidence="2" type="ORF">VB774_09495</name>
</gene>
<keyword evidence="3" id="KW-1185">Reference proteome</keyword>
<sequence length="234" mass="25933">MMPKICLSTLTAILLPLAFTPEVTLAQTVNFKPPSGRAPKTTTGAATRDQSCLFDSAQPNKKTSPILPQTNYGLTTSSRPEILIFKTKSSARQIFFSLESEDGEQVYQTFSPLSSDVGFVKINFPSQAPDLIANKKYKWTMTFICGKALRPDSPAIAGWVQRTTPTQALTTKLRNASPIARVAIYGENGIWYDMINELYRLQKQSPDNPTISQAWEKLLKDHVVQSSESVTLVK</sequence>
<evidence type="ECO:0000256" key="1">
    <source>
        <dbReference type="SAM" id="SignalP"/>
    </source>
</evidence>
<dbReference type="Proteomes" id="UP001301388">
    <property type="component" value="Unassembled WGS sequence"/>
</dbReference>
<name>A0ABU5THX1_9CYAN</name>
<evidence type="ECO:0000313" key="2">
    <source>
        <dbReference type="EMBL" id="MEA5477854.1"/>
    </source>
</evidence>
<dbReference type="Pfam" id="PF06051">
    <property type="entry name" value="DUF928"/>
    <property type="match status" value="1"/>
</dbReference>
<feature type="signal peptide" evidence="1">
    <location>
        <begin position="1"/>
        <end position="26"/>
    </location>
</feature>
<feature type="chain" id="PRO_5045451532" evidence="1">
    <location>
        <begin position="27"/>
        <end position="234"/>
    </location>
</feature>
<reference evidence="2 3" key="1">
    <citation type="submission" date="2023-12" db="EMBL/GenBank/DDBJ databases">
        <title>Baltic Sea Cyanobacteria.</title>
        <authorList>
            <person name="Delbaje E."/>
            <person name="Fewer D.P."/>
            <person name="Shishido T.K."/>
        </authorList>
    </citation>
    <scope>NUCLEOTIDE SEQUENCE [LARGE SCALE GENOMIC DNA]</scope>
    <source>
        <strain evidence="2 3">UHCC 0370</strain>
    </source>
</reference>
<proteinExistence type="predicted"/>
<accession>A0ABU5THX1</accession>
<keyword evidence="1" id="KW-0732">Signal</keyword>
<dbReference type="EMBL" id="JAYGIE010000041">
    <property type="protein sequence ID" value="MEA5477854.1"/>
    <property type="molecule type" value="Genomic_DNA"/>
</dbReference>
<organism evidence="2 3">
    <name type="scientific">Pseudanabaena galeata UHCC 0370</name>
    <dbReference type="NCBI Taxonomy" id="3110310"/>
    <lineage>
        <taxon>Bacteria</taxon>
        <taxon>Bacillati</taxon>
        <taxon>Cyanobacteriota</taxon>
        <taxon>Cyanophyceae</taxon>
        <taxon>Pseudanabaenales</taxon>
        <taxon>Pseudanabaenaceae</taxon>
        <taxon>Pseudanabaena</taxon>
    </lineage>
</organism>
<dbReference type="InterPro" id="IPR010328">
    <property type="entry name" value="DUF928"/>
</dbReference>
<evidence type="ECO:0000313" key="3">
    <source>
        <dbReference type="Proteomes" id="UP001301388"/>
    </source>
</evidence>